<dbReference type="VEuPathDB" id="FungiDB:PV08_11818"/>
<dbReference type="OrthoDB" id="406156at2759"/>
<dbReference type="HOGENOM" id="CLU_010119_10_0_1"/>
<keyword evidence="2" id="KW-0479">Metal-binding</keyword>
<dbReference type="Proteomes" id="UP000053328">
    <property type="component" value="Unassembled WGS sequence"/>
</dbReference>
<accession>A0A0D1ZAM2</accession>
<dbReference type="GeneID" id="27338901"/>
<keyword evidence="5" id="KW-1185">Reference proteome</keyword>
<keyword evidence="2" id="KW-0560">Oxidoreductase</keyword>
<evidence type="ECO:0000313" key="5">
    <source>
        <dbReference type="Proteomes" id="UP000053328"/>
    </source>
</evidence>
<organism evidence="4 5">
    <name type="scientific">Exophiala spinifera</name>
    <dbReference type="NCBI Taxonomy" id="91928"/>
    <lineage>
        <taxon>Eukaryota</taxon>
        <taxon>Fungi</taxon>
        <taxon>Dikarya</taxon>
        <taxon>Ascomycota</taxon>
        <taxon>Pezizomycotina</taxon>
        <taxon>Eurotiomycetes</taxon>
        <taxon>Chaetothyriomycetidae</taxon>
        <taxon>Chaetothyriales</taxon>
        <taxon>Herpotrichiellaceae</taxon>
        <taxon>Exophiala</taxon>
    </lineage>
</organism>
<dbReference type="InterPro" id="IPR027443">
    <property type="entry name" value="IPNS-like_sf"/>
</dbReference>
<feature type="domain" description="Fe2OG dioxygenase" evidence="3">
    <location>
        <begin position="133"/>
        <end position="298"/>
    </location>
</feature>
<name>A0A0D1ZAM2_9EURO</name>
<dbReference type="InterPro" id="IPR050231">
    <property type="entry name" value="Iron_ascorbate_oxido_reductase"/>
</dbReference>
<dbReference type="SUPFAM" id="SSF51197">
    <property type="entry name" value="Clavaminate synthase-like"/>
    <property type="match status" value="1"/>
</dbReference>
<dbReference type="AlphaFoldDB" id="A0A0D1ZAM2"/>
<sequence>MISKTLPEVDHFVPVEPTKEKLDYADLDILDFSLYNDTSAAKNALAEQVHQAMTSHGFFVIINHGISEENIERMVDIGHTILSRTPQEEKERLKADLKGKGEYPGFKPRGEWKTLGGTPDRIEQFNVVRDMTTHEQPKAFEPYREEVQEFIATVHKDILGKILRLFAISLEIRDEEFFVKAHSYDKHDESWFRWMEYYDLPAQGGADGKQLWLSGHQDLTSLSLLFSQPMATLQVRDYHDEAQWKFVPHIPGAIIVNAGEPMMWWTGNYYKAAVHRVVEPPADQRNHDRSSVFYFVVPNDEVVINTLLEESLLLRRHGVKKWFKDADAPTSSEWVHNRIKANLQKHVAANAGEGKTSVQKIGTVTTTWFK</sequence>
<evidence type="ECO:0000256" key="2">
    <source>
        <dbReference type="RuleBase" id="RU003682"/>
    </source>
</evidence>
<dbReference type="Pfam" id="PF14226">
    <property type="entry name" value="DIOX_N"/>
    <property type="match status" value="1"/>
</dbReference>
<evidence type="ECO:0000313" key="4">
    <source>
        <dbReference type="EMBL" id="KIW10042.1"/>
    </source>
</evidence>
<evidence type="ECO:0000259" key="3">
    <source>
        <dbReference type="PROSITE" id="PS51471"/>
    </source>
</evidence>
<dbReference type="PANTHER" id="PTHR47990">
    <property type="entry name" value="2-OXOGLUTARATE (2OG) AND FE(II)-DEPENDENT OXYGENASE SUPERFAMILY PROTEIN-RELATED"/>
    <property type="match status" value="1"/>
</dbReference>
<reference evidence="4 5" key="1">
    <citation type="submission" date="2015-01" db="EMBL/GenBank/DDBJ databases">
        <title>The Genome Sequence of Exophiala spinifera CBS89968.</title>
        <authorList>
            <consortium name="The Broad Institute Genomics Platform"/>
            <person name="Cuomo C."/>
            <person name="de Hoog S."/>
            <person name="Gorbushina A."/>
            <person name="Stielow B."/>
            <person name="Teixiera M."/>
            <person name="Abouelleil A."/>
            <person name="Chapman S.B."/>
            <person name="Priest M."/>
            <person name="Young S.K."/>
            <person name="Wortman J."/>
            <person name="Nusbaum C."/>
            <person name="Birren B."/>
        </authorList>
    </citation>
    <scope>NUCLEOTIDE SEQUENCE [LARGE SCALE GENOMIC DNA]</scope>
    <source>
        <strain evidence="4 5">CBS 89968</strain>
    </source>
</reference>
<dbReference type="InterPro" id="IPR005123">
    <property type="entry name" value="Oxoglu/Fe-dep_dioxygenase_dom"/>
</dbReference>
<dbReference type="PRINTS" id="PR00682">
    <property type="entry name" value="IPNSYNTHASE"/>
</dbReference>
<dbReference type="RefSeq" id="XP_016230258.1">
    <property type="nucleotide sequence ID" value="XM_016386126.1"/>
</dbReference>
<gene>
    <name evidence="4" type="ORF">PV08_11818</name>
</gene>
<dbReference type="GO" id="GO:0046872">
    <property type="term" value="F:metal ion binding"/>
    <property type="evidence" value="ECO:0007669"/>
    <property type="project" value="UniProtKB-KW"/>
</dbReference>
<dbReference type="Gene3D" id="2.60.120.330">
    <property type="entry name" value="B-lactam Antibiotic, Isopenicillin N Synthase, Chain"/>
    <property type="match status" value="1"/>
</dbReference>
<proteinExistence type="inferred from homology"/>
<dbReference type="EMBL" id="KN847501">
    <property type="protein sequence ID" value="KIW10042.1"/>
    <property type="molecule type" value="Genomic_DNA"/>
</dbReference>
<protein>
    <recommendedName>
        <fullName evidence="3">Fe2OG dioxygenase domain-containing protein</fullName>
    </recommendedName>
</protein>
<dbReference type="Pfam" id="PF03171">
    <property type="entry name" value="2OG-FeII_Oxy"/>
    <property type="match status" value="1"/>
</dbReference>
<evidence type="ECO:0000256" key="1">
    <source>
        <dbReference type="ARBA" id="ARBA00008056"/>
    </source>
</evidence>
<dbReference type="GO" id="GO:0044283">
    <property type="term" value="P:small molecule biosynthetic process"/>
    <property type="evidence" value="ECO:0007669"/>
    <property type="project" value="UniProtKB-ARBA"/>
</dbReference>
<dbReference type="InterPro" id="IPR044861">
    <property type="entry name" value="IPNS-like_FE2OG_OXY"/>
</dbReference>
<dbReference type="PROSITE" id="PS51471">
    <property type="entry name" value="FE2OG_OXY"/>
    <property type="match status" value="1"/>
</dbReference>
<dbReference type="InterPro" id="IPR026992">
    <property type="entry name" value="DIOX_N"/>
</dbReference>
<dbReference type="STRING" id="91928.A0A0D1ZAM2"/>
<keyword evidence="2" id="KW-0408">Iron</keyword>
<comment type="similarity">
    <text evidence="1 2">Belongs to the iron/ascorbate-dependent oxidoreductase family.</text>
</comment>
<dbReference type="GO" id="GO:0016491">
    <property type="term" value="F:oxidoreductase activity"/>
    <property type="evidence" value="ECO:0007669"/>
    <property type="project" value="UniProtKB-KW"/>
</dbReference>